<feature type="region of interest" description="Disordered" evidence="1">
    <location>
        <begin position="415"/>
        <end position="440"/>
    </location>
</feature>
<reference evidence="2" key="1">
    <citation type="submission" date="2022-07" db="EMBL/GenBank/DDBJ databases">
        <title>Phylogenomic reconstructions and comparative analyses of Kickxellomycotina fungi.</title>
        <authorList>
            <person name="Reynolds N.K."/>
            <person name="Stajich J.E."/>
            <person name="Barry K."/>
            <person name="Grigoriev I.V."/>
            <person name="Crous P."/>
            <person name="Smith M.E."/>
        </authorList>
    </citation>
    <scope>NUCLEOTIDE SEQUENCE</scope>
    <source>
        <strain evidence="2">RSA 1196</strain>
    </source>
</reference>
<feature type="compositionally biased region" description="Polar residues" evidence="1">
    <location>
        <begin position="415"/>
        <end position="424"/>
    </location>
</feature>
<evidence type="ECO:0008006" key="4">
    <source>
        <dbReference type="Google" id="ProtNLM"/>
    </source>
</evidence>
<dbReference type="AlphaFoldDB" id="A0A9W8AJD5"/>
<evidence type="ECO:0000313" key="2">
    <source>
        <dbReference type="EMBL" id="KAJ1955011.1"/>
    </source>
</evidence>
<dbReference type="OrthoDB" id="5598386at2759"/>
<comment type="caution">
    <text evidence="2">The sequence shown here is derived from an EMBL/GenBank/DDBJ whole genome shotgun (WGS) entry which is preliminary data.</text>
</comment>
<proteinExistence type="predicted"/>
<dbReference type="Proteomes" id="UP001150925">
    <property type="component" value="Unassembled WGS sequence"/>
</dbReference>
<sequence length="440" mass="49241">NDKREAFHRRYFQVLSSLAFLRGRISQVHDFGAVALWLPPSATLHSNLLHMFRAGYVEFFRNMGFGGFRRFFTDYYPRCEKIKKQLLGNRTKAYYICCVGVLPSARNKDLVSSLLEDILRQADEGELPCFAECTEPSHLSAYFGLGFHIQHSIPLDKQKHGAVVWFLKREPYAYHRGAVRPGPTVPYPNPSDTNYSPASFKRCSTLTTGKEGASDQSSLTAFSDAPQNRLLSKIPLSTEPQLKKRNSIFTLKPFKQWKRSGSYSKAQSINHRIRTPVMTSSVLPLSVNKAEQNFSGNLSGQPLTHMSLEYSRVSENPVKRYPFAATPARTHNSADYTASDYQLCSDTQLHNLLNRRITSHSNFSIRPEVPGSLPMVGPNKAKSAPVKQSRLAEEHSMECSLLGTSDPFITSEVNGMTSVSTLDQPPSGPLPPIPVLTEPR</sequence>
<dbReference type="PANTHER" id="PTHR42791:SF1">
    <property type="entry name" value="N-ACETYLTRANSFERASE DOMAIN-CONTAINING PROTEIN"/>
    <property type="match status" value="1"/>
</dbReference>
<dbReference type="InterPro" id="IPR016181">
    <property type="entry name" value="Acyl_CoA_acyltransferase"/>
</dbReference>
<dbReference type="EMBL" id="JANBPY010002436">
    <property type="protein sequence ID" value="KAJ1955011.1"/>
    <property type="molecule type" value="Genomic_DNA"/>
</dbReference>
<evidence type="ECO:0000256" key="1">
    <source>
        <dbReference type="SAM" id="MobiDB-lite"/>
    </source>
</evidence>
<feature type="non-terminal residue" evidence="2">
    <location>
        <position position="1"/>
    </location>
</feature>
<dbReference type="PANTHER" id="PTHR42791">
    <property type="entry name" value="GNAT FAMILY ACETYLTRANSFERASE"/>
    <property type="match status" value="1"/>
</dbReference>
<organism evidence="2 3">
    <name type="scientific">Dispira parvispora</name>
    <dbReference type="NCBI Taxonomy" id="1520584"/>
    <lineage>
        <taxon>Eukaryota</taxon>
        <taxon>Fungi</taxon>
        <taxon>Fungi incertae sedis</taxon>
        <taxon>Zoopagomycota</taxon>
        <taxon>Kickxellomycotina</taxon>
        <taxon>Dimargaritomycetes</taxon>
        <taxon>Dimargaritales</taxon>
        <taxon>Dimargaritaceae</taxon>
        <taxon>Dispira</taxon>
    </lineage>
</organism>
<keyword evidence="3" id="KW-1185">Reference proteome</keyword>
<dbReference type="Gene3D" id="3.40.630.30">
    <property type="match status" value="1"/>
</dbReference>
<protein>
    <recommendedName>
        <fullName evidence="4">N-acetyltransferase domain-containing protein</fullName>
    </recommendedName>
</protein>
<name>A0A9W8AJD5_9FUNG</name>
<dbReference type="SUPFAM" id="SSF55729">
    <property type="entry name" value="Acyl-CoA N-acyltransferases (Nat)"/>
    <property type="match status" value="1"/>
</dbReference>
<dbReference type="InterPro" id="IPR052523">
    <property type="entry name" value="Trichothecene_AcTrans"/>
</dbReference>
<accession>A0A9W8AJD5</accession>
<gene>
    <name evidence="2" type="ORF">IWQ62_005624</name>
</gene>
<evidence type="ECO:0000313" key="3">
    <source>
        <dbReference type="Proteomes" id="UP001150925"/>
    </source>
</evidence>